<dbReference type="PANTHER" id="PTHR30570">
    <property type="entry name" value="PERIPLASMIC PHOSPHATE BINDING COMPONENT OF PHOSPHATE ABC TRANSPORTER"/>
    <property type="match status" value="1"/>
</dbReference>
<dbReference type="PANTHER" id="PTHR30570:SF1">
    <property type="entry name" value="PHOSPHATE-BINDING PROTEIN PSTS"/>
    <property type="match status" value="1"/>
</dbReference>
<dbReference type="AlphaFoldDB" id="A0AAT9FQE8"/>
<evidence type="ECO:0000313" key="3">
    <source>
        <dbReference type="EMBL" id="BDS08246.1"/>
    </source>
</evidence>
<dbReference type="InterPro" id="IPR050811">
    <property type="entry name" value="Phosphate_ABC_transporter"/>
</dbReference>
<reference evidence="3" key="1">
    <citation type="submission" date="2024-07" db="EMBL/GenBank/DDBJ databases">
        <title>Complete genome sequence of Verrucomicrobiaceae bacterium NT6N.</title>
        <authorList>
            <person name="Huang C."/>
            <person name="Takami H."/>
            <person name="Hamasaki K."/>
        </authorList>
    </citation>
    <scope>NUCLEOTIDE SEQUENCE</scope>
    <source>
        <strain evidence="3">NT6N</strain>
    </source>
</reference>
<proteinExistence type="predicted"/>
<evidence type="ECO:0000256" key="1">
    <source>
        <dbReference type="ARBA" id="ARBA00022729"/>
    </source>
</evidence>
<protein>
    <submittedName>
        <fullName evidence="3">ABC transporter</fullName>
    </submittedName>
</protein>
<name>A0AAT9FQE8_9BACT</name>
<feature type="domain" description="PBP" evidence="2">
    <location>
        <begin position="24"/>
        <end position="264"/>
    </location>
</feature>
<dbReference type="EMBL" id="AP026866">
    <property type="protein sequence ID" value="BDS08246.1"/>
    <property type="molecule type" value="Genomic_DNA"/>
</dbReference>
<dbReference type="Gene3D" id="3.40.190.10">
    <property type="entry name" value="Periplasmic binding protein-like II"/>
    <property type="match status" value="2"/>
</dbReference>
<dbReference type="InterPro" id="IPR024370">
    <property type="entry name" value="PBP_domain"/>
</dbReference>
<evidence type="ECO:0000259" key="2">
    <source>
        <dbReference type="Pfam" id="PF12849"/>
    </source>
</evidence>
<keyword evidence="1" id="KW-0732">Signal</keyword>
<dbReference type="CDD" id="cd13653">
    <property type="entry name" value="PBP2_phosphate_like_1"/>
    <property type="match status" value="1"/>
</dbReference>
<accession>A0AAT9FQE8</accession>
<organism evidence="3">
    <name type="scientific">Oceaniferula spumae</name>
    <dbReference type="NCBI Taxonomy" id="2979115"/>
    <lineage>
        <taxon>Bacteria</taxon>
        <taxon>Pseudomonadati</taxon>
        <taxon>Verrucomicrobiota</taxon>
        <taxon>Verrucomicrobiia</taxon>
        <taxon>Verrucomicrobiales</taxon>
        <taxon>Verrucomicrobiaceae</taxon>
        <taxon>Oceaniferula</taxon>
    </lineage>
</organism>
<dbReference type="SUPFAM" id="SSF53850">
    <property type="entry name" value="Periplasmic binding protein-like II"/>
    <property type="match status" value="1"/>
</dbReference>
<dbReference type="KEGG" id="osu:NT6N_32860"/>
<gene>
    <name evidence="3" type="ORF">NT6N_32860</name>
</gene>
<sequence>MHRFITPFFLISGLMMSSCSDKKPTLKITGSTTVNLAVAEAAEALRGESDTKIFVDTQGGSSGGITAIGEGTADIGMASKPLTKSDRDRFPGVDLKVTQIGADAVALVVNADVWKGGVKSLTRKQVQAIYEKKITNWKDVGGADEAIVFYNKEPGRGTWEVFANYAYGSADKAPEVSHPEVGANEETRTKVATTPGAISQLSMAWADNETVYALNLTDNDDASVAATGSNIASGKYPMSRPLNLITRGEPTGKAKVLVDYMLSEPGQKLMEKHGYLPLSRLK</sequence>
<dbReference type="Pfam" id="PF12849">
    <property type="entry name" value="PBP_like_2"/>
    <property type="match status" value="1"/>
</dbReference>
<dbReference type="PROSITE" id="PS51257">
    <property type="entry name" value="PROKAR_LIPOPROTEIN"/>
    <property type="match status" value="1"/>
</dbReference>